<evidence type="ECO:0000313" key="2">
    <source>
        <dbReference type="EMBL" id="KAL3866936.1"/>
    </source>
</evidence>
<comment type="caution">
    <text evidence="2">The sequence shown here is derived from an EMBL/GenBank/DDBJ whole genome shotgun (WGS) entry which is preliminary data.</text>
</comment>
<sequence length="49" mass="5650">EQKTTTEKIEALVEHVKRGGPKAYIMFKECLVHAEQTNLLDLLEHEEAE</sequence>
<accession>A0ABD3W0J3</accession>
<keyword evidence="3" id="KW-1185">Reference proteome</keyword>
<dbReference type="InterPro" id="IPR011029">
    <property type="entry name" value="DEATH-like_dom_sf"/>
</dbReference>
<dbReference type="CDD" id="cd01671">
    <property type="entry name" value="CARD"/>
    <property type="match status" value="1"/>
</dbReference>
<protein>
    <recommendedName>
        <fullName evidence="1">CARD domain-containing protein</fullName>
    </recommendedName>
</protein>
<evidence type="ECO:0000313" key="3">
    <source>
        <dbReference type="Proteomes" id="UP001634394"/>
    </source>
</evidence>
<dbReference type="Pfam" id="PF00619">
    <property type="entry name" value="CARD"/>
    <property type="match status" value="1"/>
</dbReference>
<proteinExistence type="predicted"/>
<evidence type="ECO:0000259" key="1">
    <source>
        <dbReference type="Pfam" id="PF00619"/>
    </source>
</evidence>
<feature type="non-terminal residue" evidence="2">
    <location>
        <position position="1"/>
    </location>
</feature>
<dbReference type="InterPro" id="IPR001315">
    <property type="entry name" value="CARD"/>
</dbReference>
<reference evidence="2 3" key="1">
    <citation type="submission" date="2024-11" db="EMBL/GenBank/DDBJ databases">
        <title>Chromosome-level genome assembly of the freshwater bivalve Anodonta woodiana.</title>
        <authorList>
            <person name="Chen X."/>
        </authorList>
    </citation>
    <scope>NUCLEOTIDE SEQUENCE [LARGE SCALE GENOMIC DNA]</scope>
    <source>
        <strain evidence="2">MN2024</strain>
        <tissue evidence="2">Gills</tissue>
    </source>
</reference>
<gene>
    <name evidence="2" type="ORF">ACJMK2_044183</name>
</gene>
<name>A0ABD3W0J3_SINWO</name>
<dbReference type="Proteomes" id="UP001634394">
    <property type="component" value="Unassembled WGS sequence"/>
</dbReference>
<dbReference type="AlphaFoldDB" id="A0ABD3W0J3"/>
<dbReference type="SUPFAM" id="SSF47986">
    <property type="entry name" value="DEATH domain"/>
    <property type="match status" value="1"/>
</dbReference>
<feature type="domain" description="CARD" evidence="1">
    <location>
        <begin position="2"/>
        <end position="45"/>
    </location>
</feature>
<dbReference type="EMBL" id="JBJQND010000009">
    <property type="protein sequence ID" value="KAL3866936.1"/>
    <property type="molecule type" value="Genomic_DNA"/>
</dbReference>
<dbReference type="Gene3D" id="1.10.533.10">
    <property type="entry name" value="Death Domain, Fas"/>
    <property type="match status" value="1"/>
</dbReference>
<organism evidence="2 3">
    <name type="scientific">Sinanodonta woodiana</name>
    <name type="common">Chinese pond mussel</name>
    <name type="synonym">Anodonta woodiana</name>
    <dbReference type="NCBI Taxonomy" id="1069815"/>
    <lineage>
        <taxon>Eukaryota</taxon>
        <taxon>Metazoa</taxon>
        <taxon>Spiralia</taxon>
        <taxon>Lophotrochozoa</taxon>
        <taxon>Mollusca</taxon>
        <taxon>Bivalvia</taxon>
        <taxon>Autobranchia</taxon>
        <taxon>Heteroconchia</taxon>
        <taxon>Palaeoheterodonta</taxon>
        <taxon>Unionida</taxon>
        <taxon>Unionoidea</taxon>
        <taxon>Unionidae</taxon>
        <taxon>Unioninae</taxon>
        <taxon>Sinanodonta</taxon>
    </lineage>
</organism>